<dbReference type="Gene3D" id="3.10.129.10">
    <property type="entry name" value="Hotdog Thioesterase"/>
    <property type="match status" value="1"/>
</dbReference>
<dbReference type="EMBL" id="JBIGHZ010000001">
    <property type="protein sequence ID" value="MFG6446723.1"/>
    <property type="molecule type" value="Genomic_DNA"/>
</dbReference>
<evidence type="ECO:0000313" key="2">
    <source>
        <dbReference type="Proteomes" id="UP001606099"/>
    </source>
</evidence>
<dbReference type="Pfam" id="PF22817">
    <property type="entry name" value="ApeP-like"/>
    <property type="match status" value="1"/>
</dbReference>
<evidence type="ECO:0000313" key="1">
    <source>
        <dbReference type="EMBL" id="MFG6446723.1"/>
    </source>
</evidence>
<dbReference type="PIRSF" id="PIRSF020565">
    <property type="entry name" value="3Ho_Ac_ACP_DH_prd"/>
    <property type="match status" value="1"/>
</dbReference>
<dbReference type="Proteomes" id="UP001606099">
    <property type="component" value="Unassembled WGS sequence"/>
</dbReference>
<proteinExistence type="predicted"/>
<accession>A0ABW7FQY3</accession>
<dbReference type="RefSeq" id="WP_394457811.1">
    <property type="nucleotide sequence ID" value="NZ_JBIGHZ010000001.1"/>
</dbReference>
<gene>
    <name evidence="1" type="ORF">ACG0Z6_00550</name>
</gene>
<comment type="caution">
    <text evidence="1">The sequence shown here is derived from an EMBL/GenBank/DDBJ whole genome shotgun (WGS) entry which is preliminary data.</text>
</comment>
<dbReference type="InterPro" id="IPR029069">
    <property type="entry name" value="HotDog_dom_sf"/>
</dbReference>
<protein>
    <submittedName>
        <fullName evidence="1">3-hydroxylacyl-ACP dehydratase</fullName>
    </submittedName>
</protein>
<dbReference type="SUPFAM" id="SSF54637">
    <property type="entry name" value="Thioesterase/thiol ester dehydrase-isomerase"/>
    <property type="match status" value="1"/>
</dbReference>
<keyword evidence="2" id="KW-1185">Reference proteome</keyword>
<dbReference type="InterPro" id="IPR016776">
    <property type="entry name" value="ApeP-like_dehydratase"/>
</dbReference>
<name>A0ABW7FQY3_9BURK</name>
<sequence>MTPEASTDWAAVPLDELIPHRQAMRLLSRVVQCEGERLVAEADITPEHLFLNSDPTAEGVGAWVGIELMAQAVAAWAGVQRRAREGGEPRVGLLLGTRRYRCTLAHFALGQCLQVHVERQYQADNGLGQFACSIWLQGSEVAQAQLTVFEPSDIQEFLSHE</sequence>
<organism evidence="1 2">
    <name type="scientific">Roseateles rivi</name>
    <dbReference type="NCBI Taxonomy" id="3299028"/>
    <lineage>
        <taxon>Bacteria</taxon>
        <taxon>Pseudomonadati</taxon>
        <taxon>Pseudomonadota</taxon>
        <taxon>Betaproteobacteria</taxon>
        <taxon>Burkholderiales</taxon>
        <taxon>Sphaerotilaceae</taxon>
        <taxon>Roseateles</taxon>
    </lineage>
</organism>
<reference evidence="1 2" key="1">
    <citation type="submission" date="2024-08" db="EMBL/GenBank/DDBJ databases">
        <authorList>
            <person name="Lu H."/>
        </authorList>
    </citation>
    <scope>NUCLEOTIDE SEQUENCE [LARGE SCALE GENOMIC DNA]</scope>
    <source>
        <strain evidence="1 2">BYS180W</strain>
    </source>
</reference>